<dbReference type="Proteomes" id="UP000789366">
    <property type="component" value="Unassembled WGS sequence"/>
</dbReference>
<dbReference type="EMBL" id="CAJVPW010010977">
    <property type="protein sequence ID" value="CAG8621074.1"/>
    <property type="molecule type" value="Genomic_DNA"/>
</dbReference>
<evidence type="ECO:0000313" key="2">
    <source>
        <dbReference type="Proteomes" id="UP000789366"/>
    </source>
</evidence>
<name>A0ACA9MYZ7_9GLOM</name>
<proteinExistence type="predicted"/>
<protein>
    <submittedName>
        <fullName evidence="1">17945_t:CDS:1</fullName>
    </submittedName>
</protein>
<sequence length="165" mass="19208">MEKFIKENLTQLEKTIEDNYKHGSNLSDKEVESYFEKAEQVARNQKTSRRIQSNGTMGTITKYKELLESLLEKQEQMFDDKNLNKRLKNDQQLIRGKPQPEIFLLEDASKTNSTTSLLQIPSKLKNEVNPEEDKEFKLQNPPTSRLKRQISIVLTALNQSSNTYK</sequence>
<comment type="caution">
    <text evidence="1">The sequence shown here is derived from an EMBL/GenBank/DDBJ whole genome shotgun (WGS) entry which is preliminary data.</text>
</comment>
<evidence type="ECO:0000313" key="1">
    <source>
        <dbReference type="EMBL" id="CAG8621074.1"/>
    </source>
</evidence>
<accession>A0ACA9MYZ7</accession>
<reference evidence="1" key="1">
    <citation type="submission" date="2021-06" db="EMBL/GenBank/DDBJ databases">
        <authorList>
            <person name="Kallberg Y."/>
            <person name="Tangrot J."/>
            <person name="Rosling A."/>
        </authorList>
    </citation>
    <scope>NUCLEOTIDE SEQUENCE</scope>
    <source>
        <strain evidence="1">28 12/20/2015</strain>
    </source>
</reference>
<organism evidence="1 2">
    <name type="scientific">Cetraspora pellucida</name>
    <dbReference type="NCBI Taxonomy" id="1433469"/>
    <lineage>
        <taxon>Eukaryota</taxon>
        <taxon>Fungi</taxon>
        <taxon>Fungi incertae sedis</taxon>
        <taxon>Mucoromycota</taxon>
        <taxon>Glomeromycotina</taxon>
        <taxon>Glomeromycetes</taxon>
        <taxon>Diversisporales</taxon>
        <taxon>Gigasporaceae</taxon>
        <taxon>Cetraspora</taxon>
    </lineage>
</organism>
<keyword evidence="2" id="KW-1185">Reference proteome</keyword>
<gene>
    <name evidence="1" type="ORF">SPELUC_LOCUS7865</name>
</gene>